<evidence type="ECO:0000256" key="7">
    <source>
        <dbReference type="RuleBase" id="RU362048"/>
    </source>
</evidence>
<comment type="caution">
    <text evidence="8">The sequence shown here is derived from an EMBL/GenBank/DDBJ whole genome shotgun (WGS) entry which is preliminary data.</text>
</comment>
<accession>A0A0W0WTS7</accession>
<feature type="transmembrane region" description="Helical" evidence="7">
    <location>
        <begin position="46"/>
        <end position="65"/>
    </location>
</feature>
<name>A0A0W0WTS7_9GAMM</name>
<dbReference type="Pfam" id="PF01914">
    <property type="entry name" value="MarC"/>
    <property type="match status" value="1"/>
</dbReference>
<reference evidence="8 9" key="1">
    <citation type="submission" date="2015-11" db="EMBL/GenBank/DDBJ databases">
        <title>Genomic analysis of 38 Legionella species identifies large and diverse effector repertoires.</title>
        <authorList>
            <person name="Burstein D."/>
            <person name="Amaro F."/>
            <person name="Zusman T."/>
            <person name="Lifshitz Z."/>
            <person name="Cohen O."/>
            <person name="Gilbert J.A."/>
            <person name="Pupko T."/>
            <person name="Shuman H.A."/>
            <person name="Segal G."/>
        </authorList>
    </citation>
    <scope>NUCLEOTIDE SEQUENCE [LARGE SCALE GENOMIC DNA]</scope>
    <source>
        <strain evidence="8 9">ATCC 49506</strain>
    </source>
</reference>
<feature type="transmembrane region" description="Helical" evidence="7">
    <location>
        <begin position="7"/>
        <end position="31"/>
    </location>
</feature>
<evidence type="ECO:0000256" key="5">
    <source>
        <dbReference type="ARBA" id="ARBA00022989"/>
    </source>
</evidence>
<dbReference type="Proteomes" id="UP000054725">
    <property type="component" value="Unassembled WGS sequence"/>
</dbReference>
<dbReference type="GO" id="GO:0005886">
    <property type="term" value="C:plasma membrane"/>
    <property type="evidence" value="ECO:0007669"/>
    <property type="project" value="UniProtKB-SubCell"/>
</dbReference>
<dbReference type="EMBL" id="LNYO01000013">
    <property type="protein sequence ID" value="KTD35738.1"/>
    <property type="molecule type" value="Genomic_DNA"/>
</dbReference>
<keyword evidence="6 7" id="KW-0472">Membrane</keyword>
<dbReference type="STRING" id="45070.Lnau_0722"/>
<dbReference type="AlphaFoldDB" id="A0A0W0WTS7"/>
<keyword evidence="9" id="KW-1185">Reference proteome</keyword>
<keyword evidence="4 7" id="KW-0812">Transmembrane</keyword>
<protein>
    <recommendedName>
        <fullName evidence="7">UPF0056 membrane protein</fullName>
    </recommendedName>
</protein>
<evidence type="ECO:0000256" key="4">
    <source>
        <dbReference type="ARBA" id="ARBA00022692"/>
    </source>
</evidence>
<comment type="caution">
    <text evidence="7">Lacks conserved residue(s) required for the propagation of feature annotation.</text>
</comment>
<comment type="subcellular location">
    <subcellularLocation>
        <location evidence="1 7">Cell membrane</location>
        <topology evidence="1 7">Multi-pass membrane protein</topology>
    </subcellularLocation>
</comment>
<evidence type="ECO:0000256" key="2">
    <source>
        <dbReference type="ARBA" id="ARBA00009784"/>
    </source>
</evidence>
<evidence type="ECO:0000313" key="9">
    <source>
        <dbReference type="Proteomes" id="UP000054725"/>
    </source>
</evidence>
<evidence type="ECO:0000256" key="3">
    <source>
        <dbReference type="ARBA" id="ARBA00022475"/>
    </source>
</evidence>
<evidence type="ECO:0000256" key="6">
    <source>
        <dbReference type="ARBA" id="ARBA00023136"/>
    </source>
</evidence>
<evidence type="ECO:0000256" key="1">
    <source>
        <dbReference type="ARBA" id="ARBA00004651"/>
    </source>
</evidence>
<organism evidence="8 9">
    <name type="scientific">Legionella nautarum</name>
    <dbReference type="NCBI Taxonomy" id="45070"/>
    <lineage>
        <taxon>Bacteria</taxon>
        <taxon>Pseudomonadati</taxon>
        <taxon>Pseudomonadota</taxon>
        <taxon>Gammaproteobacteria</taxon>
        <taxon>Legionellales</taxon>
        <taxon>Legionellaceae</taxon>
        <taxon>Legionella</taxon>
    </lineage>
</organism>
<dbReference type="InterPro" id="IPR002771">
    <property type="entry name" value="Multi_antbiot-R_MarC"/>
</dbReference>
<dbReference type="RefSeq" id="WP_058503784.1">
    <property type="nucleotide sequence ID" value="NZ_CAAAIF010000001.1"/>
</dbReference>
<sequence length="120" mass="13702">MVFIQAIFFSFTALFPIVNPMGAAIIFFSLVKGAFPQQINVPATKISIYAVIMLLIILLVGSWSLSKFFCYRYSHYYFDKFKDRGRNVARSLAAFINRCNGLQMTWRGFAMLIPQKGVIL</sequence>
<gene>
    <name evidence="8" type="ORF">Lnau_0722</name>
</gene>
<keyword evidence="5 7" id="KW-1133">Transmembrane helix</keyword>
<dbReference type="OrthoDB" id="21094at2"/>
<evidence type="ECO:0000313" key="8">
    <source>
        <dbReference type="EMBL" id="KTD35738.1"/>
    </source>
</evidence>
<dbReference type="PATRIC" id="fig|45070.6.peg.768"/>
<comment type="similarity">
    <text evidence="2 7">Belongs to the UPF0056 (MarC) family.</text>
</comment>
<proteinExistence type="inferred from homology"/>
<keyword evidence="3" id="KW-1003">Cell membrane</keyword>